<feature type="region of interest" description="Disordered" evidence="1">
    <location>
        <begin position="1"/>
        <end position="135"/>
    </location>
</feature>
<dbReference type="Proteomes" id="UP000000763">
    <property type="component" value="Chromosome 2"/>
</dbReference>
<feature type="compositionally biased region" description="Basic and acidic residues" evidence="1">
    <location>
        <begin position="1"/>
        <end position="19"/>
    </location>
</feature>
<dbReference type="EMBL" id="AP005611">
    <property type="protein sequence ID" value="BAD16254.1"/>
    <property type="molecule type" value="Genomic_DNA"/>
</dbReference>
<reference evidence="3" key="2">
    <citation type="journal article" date="2008" name="Nucleic Acids Res.">
        <title>The rice annotation project database (RAP-DB): 2008 update.</title>
        <authorList>
            <consortium name="The rice annotation project (RAP)"/>
        </authorList>
    </citation>
    <scope>GENOME REANNOTATION</scope>
    <source>
        <strain evidence="3">cv. Nipponbare</strain>
    </source>
</reference>
<organism evidence="2 3">
    <name type="scientific">Oryza sativa subsp. japonica</name>
    <name type="common">Rice</name>
    <dbReference type="NCBI Taxonomy" id="39947"/>
    <lineage>
        <taxon>Eukaryota</taxon>
        <taxon>Viridiplantae</taxon>
        <taxon>Streptophyta</taxon>
        <taxon>Embryophyta</taxon>
        <taxon>Tracheophyta</taxon>
        <taxon>Spermatophyta</taxon>
        <taxon>Magnoliopsida</taxon>
        <taxon>Liliopsida</taxon>
        <taxon>Poales</taxon>
        <taxon>Poaceae</taxon>
        <taxon>BOP clade</taxon>
        <taxon>Oryzoideae</taxon>
        <taxon>Oryzeae</taxon>
        <taxon>Oryzinae</taxon>
        <taxon>Oryza</taxon>
        <taxon>Oryza sativa</taxon>
    </lineage>
</organism>
<evidence type="ECO:0000256" key="1">
    <source>
        <dbReference type="SAM" id="MobiDB-lite"/>
    </source>
</evidence>
<accession>Q6YYH4</accession>
<feature type="compositionally biased region" description="Basic and acidic residues" evidence="1">
    <location>
        <begin position="78"/>
        <end position="92"/>
    </location>
</feature>
<reference evidence="3" key="1">
    <citation type="journal article" date="2005" name="Nature">
        <title>The map-based sequence of the rice genome.</title>
        <authorList>
            <consortium name="International rice genome sequencing project (IRGSP)"/>
            <person name="Matsumoto T."/>
            <person name="Wu J."/>
            <person name="Kanamori H."/>
            <person name="Katayose Y."/>
            <person name="Fujisawa M."/>
            <person name="Namiki N."/>
            <person name="Mizuno H."/>
            <person name="Yamamoto K."/>
            <person name="Antonio B.A."/>
            <person name="Baba T."/>
            <person name="Sakata K."/>
            <person name="Nagamura Y."/>
            <person name="Aoki H."/>
            <person name="Arikawa K."/>
            <person name="Arita K."/>
            <person name="Bito T."/>
            <person name="Chiden Y."/>
            <person name="Fujitsuka N."/>
            <person name="Fukunaka R."/>
            <person name="Hamada M."/>
            <person name="Harada C."/>
            <person name="Hayashi A."/>
            <person name="Hijishita S."/>
            <person name="Honda M."/>
            <person name="Hosokawa S."/>
            <person name="Ichikawa Y."/>
            <person name="Idonuma A."/>
            <person name="Iijima M."/>
            <person name="Ikeda M."/>
            <person name="Ikeno M."/>
            <person name="Ito K."/>
            <person name="Ito S."/>
            <person name="Ito T."/>
            <person name="Ito Y."/>
            <person name="Ito Y."/>
            <person name="Iwabuchi A."/>
            <person name="Kamiya K."/>
            <person name="Karasawa W."/>
            <person name="Kurita K."/>
            <person name="Katagiri S."/>
            <person name="Kikuta A."/>
            <person name="Kobayashi H."/>
            <person name="Kobayashi N."/>
            <person name="Machita K."/>
            <person name="Maehara T."/>
            <person name="Masukawa M."/>
            <person name="Mizubayashi T."/>
            <person name="Mukai Y."/>
            <person name="Nagasaki H."/>
            <person name="Nagata Y."/>
            <person name="Naito S."/>
            <person name="Nakashima M."/>
            <person name="Nakama Y."/>
            <person name="Nakamichi Y."/>
            <person name="Nakamura M."/>
            <person name="Meguro A."/>
            <person name="Negishi M."/>
            <person name="Ohta I."/>
            <person name="Ohta T."/>
            <person name="Okamoto M."/>
            <person name="Ono N."/>
            <person name="Saji S."/>
            <person name="Sakaguchi M."/>
            <person name="Sakai K."/>
            <person name="Shibata M."/>
            <person name="Shimokawa T."/>
            <person name="Song J."/>
            <person name="Takazaki Y."/>
            <person name="Terasawa K."/>
            <person name="Tsugane M."/>
            <person name="Tsuji K."/>
            <person name="Ueda S."/>
            <person name="Waki K."/>
            <person name="Yamagata H."/>
            <person name="Yamamoto M."/>
            <person name="Yamamoto S."/>
            <person name="Yamane H."/>
            <person name="Yoshiki S."/>
            <person name="Yoshihara R."/>
            <person name="Yukawa K."/>
            <person name="Zhong H."/>
            <person name="Yano M."/>
            <person name="Yuan Q."/>
            <person name="Ouyang S."/>
            <person name="Liu J."/>
            <person name="Jones K.M."/>
            <person name="Gansberger K."/>
            <person name="Moffat K."/>
            <person name="Hill J."/>
            <person name="Bera J."/>
            <person name="Fadrosh D."/>
            <person name="Jin S."/>
            <person name="Johri S."/>
            <person name="Kim M."/>
            <person name="Overton L."/>
            <person name="Reardon M."/>
            <person name="Tsitrin T."/>
            <person name="Vuong H."/>
            <person name="Weaver B."/>
            <person name="Ciecko A."/>
            <person name="Tallon L."/>
            <person name="Jackson J."/>
            <person name="Pai G."/>
            <person name="Aken S.V."/>
            <person name="Utterback T."/>
            <person name="Reidmuller S."/>
            <person name="Feldblyum T."/>
            <person name="Hsiao J."/>
            <person name="Zismann V."/>
            <person name="Iobst S."/>
            <person name="de Vazeille A.R."/>
            <person name="Buell C.R."/>
            <person name="Ying K."/>
            <person name="Li Y."/>
            <person name="Lu T."/>
            <person name="Huang Y."/>
            <person name="Zhao Q."/>
            <person name="Feng Q."/>
            <person name="Zhang L."/>
            <person name="Zhu J."/>
            <person name="Weng Q."/>
            <person name="Mu J."/>
            <person name="Lu Y."/>
            <person name="Fan D."/>
            <person name="Liu Y."/>
            <person name="Guan J."/>
            <person name="Zhang Y."/>
            <person name="Yu S."/>
            <person name="Liu X."/>
            <person name="Zhang Y."/>
            <person name="Hong G."/>
            <person name="Han B."/>
            <person name="Choisne N."/>
            <person name="Demange N."/>
            <person name="Orjeda G."/>
            <person name="Samain S."/>
            <person name="Cattolico L."/>
            <person name="Pelletier E."/>
            <person name="Couloux A."/>
            <person name="Segurens B."/>
            <person name="Wincker P."/>
            <person name="D'Hont A."/>
            <person name="Scarpelli C."/>
            <person name="Weissenbach J."/>
            <person name="Salanoubat M."/>
            <person name="Quetier F."/>
            <person name="Yu Y."/>
            <person name="Kim H.R."/>
            <person name="Rambo T."/>
            <person name="Currie J."/>
            <person name="Collura K."/>
            <person name="Luo M."/>
            <person name="Yang T."/>
            <person name="Ammiraju J.S.S."/>
            <person name="Engler F."/>
            <person name="Soderlund C."/>
            <person name="Wing R.A."/>
            <person name="Palmer L.E."/>
            <person name="de la Bastide M."/>
            <person name="Spiegel L."/>
            <person name="Nascimento L."/>
            <person name="Zutavern T."/>
            <person name="O'Shaughnessy A."/>
            <person name="Dike S."/>
            <person name="Dedhia N."/>
            <person name="Preston R."/>
            <person name="Balija V."/>
            <person name="McCombie W.R."/>
            <person name="Chow T."/>
            <person name="Chen H."/>
            <person name="Chung M."/>
            <person name="Chen C."/>
            <person name="Shaw J."/>
            <person name="Wu H."/>
            <person name="Hsiao K."/>
            <person name="Chao Y."/>
            <person name="Chu M."/>
            <person name="Cheng C."/>
            <person name="Hour A."/>
            <person name="Lee P."/>
            <person name="Lin S."/>
            <person name="Lin Y."/>
            <person name="Liou J."/>
            <person name="Liu S."/>
            <person name="Hsing Y."/>
            <person name="Raghuvanshi S."/>
            <person name="Mohanty A."/>
            <person name="Bharti A.K."/>
            <person name="Gaur A."/>
            <person name="Gupta V."/>
            <person name="Kumar D."/>
            <person name="Ravi V."/>
            <person name="Vij S."/>
            <person name="Kapur A."/>
            <person name="Khurana P."/>
            <person name="Khurana P."/>
            <person name="Khurana J.P."/>
            <person name="Tyagi A.K."/>
            <person name="Gaikwad K."/>
            <person name="Singh A."/>
            <person name="Dalal V."/>
            <person name="Srivastava S."/>
            <person name="Dixit A."/>
            <person name="Pal A.K."/>
            <person name="Ghazi I.A."/>
            <person name="Yadav M."/>
            <person name="Pandit A."/>
            <person name="Bhargava A."/>
            <person name="Sureshbabu K."/>
            <person name="Batra K."/>
            <person name="Sharma T.R."/>
            <person name="Mohapatra T."/>
            <person name="Singh N.K."/>
            <person name="Messing J."/>
            <person name="Nelson A.B."/>
            <person name="Fuks G."/>
            <person name="Kavchok S."/>
            <person name="Keizer G."/>
            <person name="Linton E."/>
            <person name="Llaca V."/>
            <person name="Song R."/>
            <person name="Tanyolac B."/>
            <person name="Young S."/>
            <person name="Ho-Il K."/>
            <person name="Hahn J.H."/>
            <person name="Sangsakoo G."/>
            <person name="Vanavichit A."/>
            <person name="de Mattos Luiz.A.T."/>
            <person name="Zimmer P.D."/>
            <person name="Malone G."/>
            <person name="Dellagostin O."/>
            <person name="de Oliveira A.C."/>
            <person name="Bevan M."/>
            <person name="Bancroft I."/>
            <person name="Minx P."/>
            <person name="Cordum H."/>
            <person name="Wilson R."/>
            <person name="Cheng Z."/>
            <person name="Jin W."/>
            <person name="Jiang J."/>
            <person name="Leong S.A."/>
            <person name="Iwama H."/>
            <person name="Gojobori T."/>
            <person name="Itoh T."/>
            <person name="Niimura Y."/>
            <person name="Fujii Y."/>
            <person name="Habara T."/>
            <person name="Sakai H."/>
            <person name="Sato Y."/>
            <person name="Wilson G."/>
            <person name="Kumar K."/>
            <person name="McCouch S."/>
            <person name="Juretic N."/>
            <person name="Hoen D."/>
            <person name="Wright S."/>
            <person name="Bruskiewich R."/>
            <person name="Bureau T."/>
            <person name="Miyao A."/>
            <person name="Hirochika H."/>
            <person name="Nishikawa T."/>
            <person name="Kadowaki K."/>
            <person name="Sugiura M."/>
            <person name="Burr B."/>
            <person name="Sasaki T."/>
        </authorList>
    </citation>
    <scope>NUCLEOTIDE SEQUENCE [LARGE SCALE GENOMIC DNA]</scope>
    <source>
        <strain evidence="3">cv. Nipponbare</strain>
    </source>
</reference>
<dbReference type="AlphaFoldDB" id="Q6YYH4"/>
<evidence type="ECO:0000313" key="3">
    <source>
        <dbReference type="Proteomes" id="UP000000763"/>
    </source>
</evidence>
<sequence>MVVRENGKQGGFHDRERGRGRVKRGRTSWREKRGGGGSTAAGSARGDRHRRRIHLRTKPMPSSPSTLPLRGCRRCRGRRGEGEREGGKDDRRRRLHRTPPSLRRAGETGRRATAATAASVGKGATAARREGSRGH</sequence>
<protein>
    <submittedName>
        <fullName evidence="2">Uncharacterized protein</fullName>
    </submittedName>
</protein>
<evidence type="ECO:0000313" key="2">
    <source>
        <dbReference type="EMBL" id="BAD16254.1"/>
    </source>
</evidence>
<gene>
    <name evidence="2" type="primary">OSJNBa0051E21.11</name>
</gene>
<name>Q6YYH4_ORYSJ</name>
<proteinExistence type="predicted"/>
<feature type="compositionally biased region" description="Low complexity" evidence="1">
    <location>
        <begin position="111"/>
        <end position="126"/>
    </location>
</feature>
<feature type="compositionally biased region" description="Basic residues" evidence="1">
    <location>
        <begin position="47"/>
        <end position="57"/>
    </location>
</feature>